<evidence type="ECO:0000313" key="3">
    <source>
        <dbReference type="Proteomes" id="UP000198677"/>
    </source>
</evidence>
<keyword evidence="3" id="KW-1185">Reference proteome</keyword>
<dbReference type="InterPro" id="IPR003593">
    <property type="entry name" value="AAA+_ATPase"/>
</dbReference>
<dbReference type="GO" id="GO:0005524">
    <property type="term" value="F:ATP binding"/>
    <property type="evidence" value="ECO:0007669"/>
    <property type="project" value="InterPro"/>
</dbReference>
<dbReference type="PANTHER" id="PTHR42759">
    <property type="entry name" value="MOXR FAMILY PROTEIN"/>
    <property type="match status" value="1"/>
</dbReference>
<dbReference type="OrthoDB" id="9783370at2"/>
<proteinExistence type="predicted"/>
<evidence type="ECO:0000259" key="1">
    <source>
        <dbReference type="SMART" id="SM00382"/>
    </source>
</evidence>
<evidence type="ECO:0000313" key="2">
    <source>
        <dbReference type="EMBL" id="SEL86189.1"/>
    </source>
</evidence>
<dbReference type="InterPro" id="IPR050764">
    <property type="entry name" value="CbbQ/NirQ/NorQ/GpvN"/>
</dbReference>
<organism evidence="2 3">
    <name type="scientific">Rhodococcus maanshanensis</name>
    <dbReference type="NCBI Taxonomy" id="183556"/>
    <lineage>
        <taxon>Bacteria</taxon>
        <taxon>Bacillati</taxon>
        <taxon>Actinomycetota</taxon>
        <taxon>Actinomycetes</taxon>
        <taxon>Mycobacteriales</taxon>
        <taxon>Nocardiaceae</taxon>
        <taxon>Rhodococcus</taxon>
    </lineage>
</organism>
<reference evidence="3" key="1">
    <citation type="submission" date="2016-10" db="EMBL/GenBank/DDBJ databases">
        <authorList>
            <person name="Varghese N."/>
            <person name="Submissions S."/>
        </authorList>
    </citation>
    <scope>NUCLEOTIDE SEQUENCE [LARGE SCALE GENOMIC DNA]</scope>
    <source>
        <strain evidence="3">DSM 44675</strain>
    </source>
</reference>
<dbReference type="Pfam" id="PF07728">
    <property type="entry name" value="AAA_5"/>
    <property type="match status" value="1"/>
</dbReference>
<dbReference type="AlphaFoldDB" id="A0A1H7TNX6"/>
<gene>
    <name evidence="2" type="ORF">SAMN05444583_11631</name>
</gene>
<accession>A0A1H7TNX6</accession>
<dbReference type="SMART" id="SM00382">
    <property type="entry name" value="AAA"/>
    <property type="match status" value="1"/>
</dbReference>
<dbReference type="InterPro" id="IPR027417">
    <property type="entry name" value="P-loop_NTPase"/>
</dbReference>
<dbReference type="SUPFAM" id="SSF52540">
    <property type="entry name" value="P-loop containing nucleoside triphosphate hydrolases"/>
    <property type="match status" value="1"/>
</dbReference>
<dbReference type="EMBL" id="FOAW01000016">
    <property type="protein sequence ID" value="SEL86189.1"/>
    <property type="molecule type" value="Genomic_DNA"/>
</dbReference>
<dbReference type="InterPro" id="IPR011704">
    <property type="entry name" value="ATPase_dyneun-rel_AAA"/>
</dbReference>
<dbReference type="GO" id="GO:0016887">
    <property type="term" value="F:ATP hydrolysis activity"/>
    <property type="evidence" value="ECO:0007669"/>
    <property type="project" value="InterPro"/>
</dbReference>
<dbReference type="PANTHER" id="PTHR42759:SF1">
    <property type="entry name" value="MAGNESIUM-CHELATASE SUBUNIT CHLD"/>
    <property type="match status" value="1"/>
</dbReference>
<sequence>MDQHGFADLADVVGRFDAQDYLLDEGTASAIYLALALGRPLLLEGEPGVGKTTAAKALAAALDTTLIRLQCYEGLGAGEALYDWNYQRQLLAIRMAESRAGRLDESDLFTEEFLLPRPILQCVRHRGAGAPVLLVDEIDRADDEFEALLLEFLGESSVTVPELGTFSAERPPVVVLTSNRSRDLHDALRRRCLYHWIEYPKPERAVAILRRTVPEANTALIKQVTEFVGDARGLDLDKPPGLAESIDWVSALAALGATELGRAEAVTSLGAIAKTPDDRDSIIALIDDNERDRATPCSAPDATT</sequence>
<protein>
    <submittedName>
        <fullName evidence="2">MoxR-like ATPase</fullName>
    </submittedName>
</protein>
<dbReference type="RefSeq" id="WP_072749639.1">
    <property type="nucleotide sequence ID" value="NZ_FOAW01000016.1"/>
</dbReference>
<dbReference type="Proteomes" id="UP000198677">
    <property type="component" value="Unassembled WGS sequence"/>
</dbReference>
<feature type="domain" description="AAA+ ATPase" evidence="1">
    <location>
        <begin position="37"/>
        <end position="203"/>
    </location>
</feature>
<name>A0A1H7TNX6_9NOCA</name>
<dbReference type="Gene3D" id="3.40.50.300">
    <property type="entry name" value="P-loop containing nucleotide triphosphate hydrolases"/>
    <property type="match status" value="1"/>
</dbReference>